<dbReference type="EMBL" id="HBGG01010979">
    <property type="protein sequence ID" value="CAD9203335.1"/>
    <property type="molecule type" value="Transcribed_RNA"/>
</dbReference>
<dbReference type="AlphaFoldDB" id="A0A7S1SMF0"/>
<sequence length="384" mass="42813">MVYIREMPEFVGRRHKEIWRAFNDAVVTGYLHDKSKNCVPCDLSFTLSEGQATKSDRLVLNPHEDYIMQPGDKMVVVSRNAKRVTEKVPVPPKRDEAELCEAPPFSLDLNCSHCSETEIVLISCDSVLDTILHSITEFALQKATVTVLVQPECEEQSHIPELIKDCREKGIELRVLKGDWCSEQVLYDAGVHTCSSIVLGSKFQDDVDEEHDHDAQLVSQLLLIKRTREEAYVRHAMTDPGCGEGKPLHVVGLSTYKDTQTLADVLSMSTLVPITVDLLNLDELMSGWITQVATQPAVAYFFREILATSLGCEIYVRKAVNYFPDTARDSEEAATSFRTIQEGARLHSETAIGFIQKGSRKVLLGAMANATVTLDDRVVVVAED</sequence>
<dbReference type="GO" id="GO:0006811">
    <property type="term" value="P:monoatomic ion transport"/>
    <property type="evidence" value="ECO:0007669"/>
    <property type="project" value="InterPro"/>
</dbReference>
<evidence type="ECO:0000313" key="1">
    <source>
        <dbReference type="EMBL" id="CAD9203335.1"/>
    </source>
</evidence>
<dbReference type="PANTHER" id="PTHR31563:SF10">
    <property type="entry name" value="ION CHANNEL POLLUX-RELATED"/>
    <property type="match status" value="1"/>
</dbReference>
<gene>
    <name evidence="1" type="ORF">TCHU04912_LOCUS5570</name>
</gene>
<name>A0A7S1SMF0_9CHLO</name>
<dbReference type="PANTHER" id="PTHR31563">
    <property type="entry name" value="ION CHANNEL POLLUX-RELATED"/>
    <property type="match status" value="1"/>
</dbReference>
<proteinExistence type="predicted"/>
<accession>A0A7S1SMF0</accession>
<organism evidence="1">
    <name type="scientific">Tetraselmis chuii</name>
    <dbReference type="NCBI Taxonomy" id="63592"/>
    <lineage>
        <taxon>Eukaryota</taxon>
        <taxon>Viridiplantae</taxon>
        <taxon>Chlorophyta</taxon>
        <taxon>core chlorophytes</taxon>
        <taxon>Chlorodendrophyceae</taxon>
        <taxon>Chlorodendrales</taxon>
        <taxon>Chlorodendraceae</taxon>
        <taxon>Tetraselmis</taxon>
    </lineage>
</organism>
<dbReference type="InterPro" id="IPR044849">
    <property type="entry name" value="CASTOR/POLLUX/SYM8-like"/>
</dbReference>
<protein>
    <submittedName>
        <fullName evidence="1">Uncharacterized protein</fullName>
    </submittedName>
</protein>
<dbReference type="Gene3D" id="3.40.50.720">
    <property type="entry name" value="NAD(P)-binding Rossmann-like Domain"/>
    <property type="match status" value="1"/>
</dbReference>
<reference evidence="1" key="1">
    <citation type="submission" date="2021-01" db="EMBL/GenBank/DDBJ databases">
        <authorList>
            <person name="Corre E."/>
            <person name="Pelletier E."/>
            <person name="Niang G."/>
            <person name="Scheremetjew M."/>
            <person name="Finn R."/>
            <person name="Kale V."/>
            <person name="Holt S."/>
            <person name="Cochrane G."/>
            <person name="Meng A."/>
            <person name="Brown T."/>
            <person name="Cohen L."/>
        </authorList>
    </citation>
    <scope>NUCLEOTIDE SEQUENCE</scope>
    <source>
        <strain evidence="1">PLY429</strain>
    </source>
</reference>